<dbReference type="GO" id="GO:0004672">
    <property type="term" value="F:protein kinase activity"/>
    <property type="evidence" value="ECO:0007669"/>
    <property type="project" value="InterPro"/>
</dbReference>
<sequence>MLAEYMPGGSLYDYLHKNHNVLKLPQLLKFAIDVCKGMGYLHQNNIIHRDLKTANLLMDTHNVVKVADFGVARFQNQEGVMTAETGTYRWMAPEILCCDVWMISPEYTVMNAPSQDRRTQFSVLENFWMLEKLQRDFLLGGGTLEKKSHFGGRDILCMDRREEGVWGGCALEVFYLLIRLSWVCGVGDLLLKGEVLWKQVIDGKYGKEEGGWNSCEVRDGYKNGEVLGEHLVWGGTLKGVVRFIFSKIAWLTDIWDKIGAGGCWNSCFSRHLIDWELGAAETFLLRLRKLKKAWQAAPLCIFWTLWQERNHIVFGNEEQSENKLKWLFLSNMLAWVINHLPYDQKADVFSFAIVLWELTTAKIPYDNMTPLQAALGVRQVCTSLH</sequence>
<dbReference type="PANTHER" id="PTHR44329:SF41">
    <property type="entry name" value="OS12G0163800 PROTEIN"/>
    <property type="match status" value="1"/>
</dbReference>
<proteinExistence type="predicted"/>
<dbReference type="AlphaFoldDB" id="A0A438ICL6"/>
<comment type="caution">
    <text evidence="2">The sequence shown here is derived from an EMBL/GenBank/DDBJ whole genome shotgun (WGS) entry which is preliminary data.</text>
</comment>
<evidence type="ECO:0000259" key="1">
    <source>
        <dbReference type="PROSITE" id="PS50011"/>
    </source>
</evidence>
<dbReference type="Gene3D" id="1.10.510.10">
    <property type="entry name" value="Transferase(Phosphotransferase) domain 1"/>
    <property type="match status" value="2"/>
</dbReference>
<reference evidence="2 3" key="1">
    <citation type="journal article" date="2018" name="PLoS Genet.">
        <title>Population sequencing reveals clonal diversity and ancestral inbreeding in the grapevine cultivar Chardonnay.</title>
        <authorList>
            <person name="Roach M.J."/>
            <person name="Johnson D.L."/>
            <person name="Bohlmann J."/>
            <person name="van Vuuren H.J."/>
            <person name="Jones S.J."/>
            <person name="Pretorius I.S."/>
            <person name="Schmidt S.A."/>
            <person name="Borneman A.R."/>
        </authorList>
    </citation>
    <scope>NUCLEOTIDE SEQUENCE [LARGE SCALE GENOMIC DNA]</scope>
    <source>
        <strain evidence="3">cv. Chardonnay</strain>
        <tissue evidence="2">Leaf</tissue>
    </source>
</reference>
<keyword evidence="2" id="KW-0808">Transferase</keyword>
<name>A0A438ICL6_VITVI</name>
<dbReference type="PANTHER" id="PTHR44329">
    <property type="entry name" value="SERINE/THREONINE-PROTEIN KINASE TNNI3K-RELATED"/>
    <property type="match status" value="1"/>
</dbReference>
<dbReference type="InterPro" id="IPR011009">
    <property type="entry name" value="Kinase-like_dom_sf"/>
</dbReference>
<dbReference type="InterPro" id="IPR008271">
    <property type="entry name" value="Ser/Thr_kinase_AS"/>
</dbReference>
<evidence type="ECO:0000313" key="2">
    <source>
        <dbReference type="EMBL" id="RVW94465.1"/>
    </source>
</evidence>
<feature type="domain" description="Protein kinase" evidence="1">
    <location>
        <begin position="1"/>
        <end position="165"/>
    </location>
</feature>
<dbReference type="SMART" id="SM00220">
    <property type="entry name" value="S_TKc"/>
    <property type="match status" value="1"/>
</dbReference>
<evidence type="ECO:0000313" key="3">
    <source>
        <dbReference type="Proteomes" id="UP000288805"/>
    </source>
</evidence>
<organism evidence="2 3">
    <name type="scientific">Vitis vinifera</name>
    <name type="common">Grape</name>
    <dbReference type="NCBI Taxonomy" id="29760"/>
    <lineage>
        <taxon>Eukaryota</taxon>
        <taxon>Viridiplantae</taxon>
        <taxon>Streptophyta</taxon>
        <taxon>Embryophyta</taxon>
        <taxon>Tracheophyta</taxon>
        <taxon>Spermatophyta</taxon>
        <taxon>Magnoliopsida</taxon>
        <taxon>eudicotyledons</taxon>
        <taxon>Gunneridae</taxon>
        <taxon>Pentapetalae</taxon>
        <taxon>rosids</taxon>
        <taxon>Vitales</taxon>
        <taxon>Vitaceae</taxon>
        <taxon>Viteae</taxon>
        <taxon>Vitis</taxon>
    </lineage>
</organism>
<accession>A0A438ICL6</accession>
<dbReference type="GO" id="GO:0005524">
    <property type="term" value="F:ATP binding"/>
    <property type="evidence" value="ECO:0007669"/>
    <property type="project" value="InterPro"/>
</dbReference>
<dbReference type="Pfam" id="PF07714">
    <property type="entry name" value="PK_Tyr_Ser-Thr"/>
    <property type="match status" value="2"/>
</dbReference>
<gene>
    <name evidence="2" type="primary">STY46_7</name>
    <name evidence="2" type="ORF">CK203_035716</name>
</gene>
<dbReference type="InterPro" id="IPR000719">
    <property type="entry name" value="Prot_kinase_dom"/>
</dbReference>
<dbReference type="PROSITE" id="PS00108">
    <property type="entry name" value="PROTEIN_KINASE_ST"/>
    <property type="match status" value="1"/>
</dbReference>
<dbReference type="EMBL" id="QGNW01000121">
    <property type="protein sequence ID" value="RVW94465.1"/>
    <property type="molecule type" value="Genomic_DNA"/>
</dbReference>
<dbReference type="InterPro" id="IPR001245">
    <property type="entry name" value="Ser-Thr/Tyr_kinase_cat_dom"/>
</dbReference>
<dbReference type="Proteomes" id="UP000288805">
    <property type="component" value="Unassembled WGS sequence"/>
</dbReference>
<dbReference type="PROSITE" id="PS50011">
    <property type="entry name" value="PROTEIN_KINASE_DOM"/>
    <property type="match status" value="1"/>
</dbReference>
<dbReference type="InterPro" id="IPR051681">
    <property type="entry name" value="Ser/Thr_Kinases-Pseudokinases"/>
</dbReference>
<keyword evidence="2" id="KW-0418">Kinase</keyword>
<protein>
    <submittedName>
        <fullName evidence="2">Serine/threonine-protein kinase STY46</fullName>
    </submittedName>
</protein>
<dbReference type="SUPFAM" id="SSF56112">
    <property type="entry name" value="Protein kinase-like (PK-like)"/>
    <property type="match status" value="2"/>
</dbReference>